<proteinExistence type="predicted"/>
<keyword evidence="3" id="KW-1185">Reference proteome</keyword>
<feature type="transmembrane region" description="Helical" evidence="1">
    <location>
        <begin position="15"/>
        <end position="39"/>
    </location>
</feature>
<evidence type="ECO:0000256" key="1">
    <source>
        <dbReference type="SAM" id="Phobius"/>
    </source>
</evidence>
<gene>
    <name evidence="2" type="ORF">H359_0901</name>
</gene>
<keyword evidence="1" id="KW-1133">Transmembrane helix</keyword>
<name>A0ABN0MYM1_9CHLA</name>
<dbReference type="Proteomes" id="UP000016064">
    <property type="component" value="Unassembled WGS sequence"/>
</dbReference>
<comment type="caution">
    <text evidence="2">The sequence shown here is derived from an EMBL/GenBank/DDBJ whole genome shotgun (WGS) entry which is preliminary data.</text>
</comment>
<protein>
    <submittedName>
        <fullName evidence="2">Uncharacterized protein</fullName>
    </submittedName>
</protein>
<evidence type="ECO:0000313" key="2">
    <source>
        <dbReference type="EMBL" id="EQM62436.1"/>
    </source>
</evidence>
<evidence type="ECO:0000313" key="3">
    <source>
        <dbReference type="Proteomes" id="UP000016064"/>
    </source>
</evidence>
<dbReference type="EMBL" id="APJW01000003">
    <property type="protein sequence ID" value="EQM62436.1"/>
    <property type="molecule type" value="Genomic_DNA"/>
</dbReference>
<reference evidence="2 3" key="1">
    <citation type="submission" date="2013-07" db="EMBL/GenBank/DDBJ databases">
        <title>Isolation of a new Chlamydia species from the feral Sacred Ibis (Threskiornis aethiopicus): Chlamydia ibidis.</title>
        <authorList>
            <person name="Vorimore F."/>
            <person name="Hsia R.-C."/>
            <person name="Huot-Creasy H."/>
            <person name="Bastian S."/>
            <person name="Deruyter L."/>
            <person name="Passet A."/>
            <person name="Sachse K."/>
            <person name="Bavoil P."/>
            <person name="Myers G."/>
            <person name="Laroucau K."/>
        </authorList>
    </citation>
    <scope>NUCLEOTIDE SEQUENCE [LARGE SCALE GENOMIC DNA]</scope>
    <source>
        <strain evidence="2 3">10-1398/6</strain>
    </source>
</reference>
<sequence length="44" mass="4871">MRHKTTLTVGTNRSALGFFSVMASTDIFSSIAVSITWYCHTFSP</sequence>
<accession>A0ABN0MYM1</accession>
<keyword evidence="1" id="KW-0812">Transmembrane</keyword>
<keyword evidence="1" id="KW-0472">Membrane</keyword>
<organism evidence="2 3">
    <name type="scientific">Chlamydia ibidis 10-1398/6</name>
    <dbReference type="NCBI Taxonomy" id="1046581"/>
    <lineage>
        <taxon>Bacteria</taxon>
        <taxon>Pseudomonadati</taxon>
        <taxon>Chlamydiota</taxon>
        <taxon>Chlamydiia</taxon>
        <taxon>Chlamydiales</taxon>
        <taxon>Chlamydiaceae</taxon>
        <taxon>Chlamydia/Chlamydophila group</taxon>
        <taxon>Chlamydia</taxon>
    </lineage>
</organism>